<dbReference type="GO" id="GO:0008236">
    <property type="term" value="F:serine-type peptidase activity"/>
    <property type="evidence" value="ECO:0007669"/>
    <property type="project" value="UniProtKB-KW"/>
</dbReference>
<comment type="caution">
    <text evidence="6">The sequence shown here is derived from an EMBL/GenBank/DDBJ whole genome shotgun (WGS) entry which is preliminary data.</text>
</comment>
<keyword evidence="3" id="KW-0378">Hydrolase</keyword>
<dbReference type="Gene3D" id="6.20.330.10">
    <property type="match status" value="1"/>
</dbReference>
<dbReference type="Gene3D" id="3.90.226.10">
    <property type="entry name" value="2-enoyl-CoA Hydratase, Chain A, domain 1"/>
    <property type="match status" value="1"/>
</dbReference>
<dbReference type="GO" id="GO:0006508">
    <property type="term" value="P:proteolysis"/>
    <property type="evidence" value="ECO:0007669"/>
    <property type="project" value="UniProtKB-KW"/>
</dbReference>
<protein>
    <submittedName>
        <fullName evidence="6">Signal peptide peptidase SppA, 36K type</fullName>
    </submittedName>
</protein>
<dbReference type="EMBL" id="AUZY01001115">
    <property type="protein sequence ID" value="EQD76197.1"/>
    <property type="molecule type" value="Genomic_DNA"/>
</dbReference>
<keyword evidence="2" id="KW-0645">Protease</keyword>
<dbReference type="InterPro" id="IPR029045">
    <property type="entry name" value="ClpP/crotonase-like_dom_sf"/>
</dbReference>
<sequence>SGAYLASLGARCLFAYPESAVGSIGVILPHVAVRALLEKLGVSVELLHAGEHKDAFQGIRPLTDVERAKMQAILDEGHGEFIDLVARERHRPVEEIRRLATGEIWTGRQAVRLGLVDALGDREEALEALAAATGVPVGKTVRLGPPRALLDRLLNGRGPGLGGGGLVGRLHDAVVDSVLDTSGIGYRK</sequence>
<evidence type="ECO:0000256" key="4">
    <source>
        <dbReference type="ARBA" id="ARBA00022825"/>
    </source>
</evidence>
<proteinExistence type="inferred from homology"/>
<feature type="non-terminal residue" evidence="6">
    <location>
        <position position="1"/>
    </location>
</feature>
<dbReference type="AlphaFoldDB" id="T1C2H0"/>
<reference evidence="6" key="2">
    <citation type="journal article" date="2014" name="ISME J.">
        <title>Microbial stratification in low pH oxic and suboxic macroscopic growths along an acid mine drainage.</title>
        <authorList>
            <person name="Mendez-Garcia C."/>
            <person name="Mesa V."/>
            <person name="Sprenger R.R."/>
            <person name="Richter M."/>
            <person name="Diez M.S."/>
            <person name="Solano J."/>
            <person name="Bargiela R."/>
            <person name="Golyshina O.V."/>
            <person name="Manteca A."/>
            <person name="Ramos J.L."/>
            <person name="Gallego J.R."/>
            <person name="Llorente I."/>
            <person name="Martins Dos Santos V.A."/>
            <person name="Jensen O.N."/>
            <person name="Pelaez A.I."/>
            <person name="Sanchez J."/>
            <person name="Ferrer M."/>
        </authorList>
    </citation>
    <scope>NUCLEOTIDE SEQUENCE</scope>
</reference>
<dbReference type="InterPro" id="IPR047272">
    <property type="entry name" value="S49_SppA_C"/>
</dbReference>
<dbReference type="Pfam" id="PF01343">
    <property type="entry name" value="Peptidase_S49"/>
    <property type="match status" value="1"/>
</dbReference>
<dbReference type="PANTHER" id="PTHR42987:SF4">
    <property type="entry name" value="PROTEASE SOHB-RELATED"/>
    <property type="match status" value="1"/>
</dbReference>
<evidence type="ECO:0000256" key="1">
    <source>
        <dbReference type="ARBA" id="ARBA00008683"/>
    </source>
</evidence>
<evidence type="ECO:0000256" key="2">
    <source>
        <dbReference type="ARBA" id="ARBA00022670"/>
    </source>
</evidence>
<comment type="similarity">
    <text evidence="1">Belongs to the peptidase S49 family.</text>
</comment>
<dbReference type="SUPFAM" id="SSF52096">
    <property type="entry name" value="ClpP/crotonase"/>
    <property type="match status" value="1"/>
</dbReference>
<accession>T1C2H0</accession>
<keyword evidence="4" id="KW-0720">Serine protease</keyword>
<gene>
    <name evidence="6" type="ORF">B1B_01840</name>
</gene>
<evidence type="ECO:0000256" key="3">
    <source>
        <dbReference type="ARBA" id="ARBA00022801"/>
    </source>
</evidence>
<dbReference type="PANTHER" id="PTHR42987">
    <property type="entry name" value="PEPTIDASE S49"/>
    <property type="match status" value="1"/>
</dbReference>
<dbReference type="CDD" id="cd07023">
    <property type="entry name" value="S49_Sppa_N_C"/>
    <property type="match status" value="1"/>
</dbReference>
<dbReference type="InterPro" id="IPR002142">
    <property type="entry name" value="Peptidase_S49"/>
</dbReference>
<evidence type="ECO:0000259" key="5">
    <source>
        <dbReference type="Pfam" id="PF01343"/>
    </source>
</evidence>
<name>T1C2H0_9ZZZZ</name>
<feature type="domain" description="Peptidase S49" evidence="5">
    <location>
        <begin position="1"/>
        <end position="134"/>
    </location>
</feature>
<evidence type="ECO:0000313" key="6">
    <source>
        <dbReference type="EMBL" id="EQD76197.1"/>
    </source>
</evidence>
<organism evidence="6">
    <name type="scientific">mine drainage metagenome</name>
    <dbReference type="NCBI Taxonomy" id="410659"/>
    <lineage>
        <taxon>unclassified sequences</taxon>
        <taxon>metagenomes</taxon>
        <taxon>ecological metagenomes</taxon>
    </lineage>
</organism>
<reference evidence="6" key="1">
    <citation type="submission" date="2013-08" db="EMBL/GenBank/DDBJ databases">
        <authorList>
            <person name="Mendez C."/>
            <person name="Richter M."/>
            <person name="Ferrer M."/>
            <person name="Sanchez J."/>
        </authorList>
    </citation>
    <scope>NUCLEOTIDE SEQUENCE</scope>
</reference>